<feature type="domain" description="CBS" evidence="20">
    <location>
        <begin position="172"/>
        <end position="229"/>
    </location>
</feature>
<dbReference type="GO" id="GO:0006177">
    <property type="term" value="P:GMP biosynthetic process"/>
    <property type="evidence" value="ECO:0007669"/>
    <property type="project" value="UniProtKB-UniRule"/>
</dbReference>
<comment type="subunit">
    <text evidence="3 13">Homotetramer.</text>
</comment>
<comment type="caution">
    <text evidence="13">Lacks conserved residue(s) required for the propagation of feature annotation.</text>
</comment>
<feature type="binding site" description="in other chain" evidence="13 16">
    <location>
        <position position="318"/>
    </location>
    <ligand>
        <name>K(+)</name>
        <dbReference type="ChEBI" id="CHEBI:29103"/>
        <note>ligand shared between two tetrameric partners</note>
    </ligand>
</feature>
<evidence type="ECO:0000256" key="4">
    <source>
        <dbReference type="ARBA" id="ARBA00022723"/>
    </source>
</evidence>
<feature type="domain" description="CBS" evidence="20">
    <location>
        <begin position="113"/>
        <end position="168"/>
    </location>
</feature>
<feature type="binding site" evidence="15">
    <location>
        <begin position="266"/>
        <end position="268"/>
    </location>
    <ligand>
        <name>NAD(+)</name>
        <dbReference type="ChEBI" id="CHEBI:57540"/>
    </ligand>
</feature>
<dbReference type="SMART" id="SM00116">
    <property type="entry name" value="CBS"/>
    <property type="match status" value="2"/>
</dbReference>
<dbReference type="CDD" id="cd04601">
    <property type="entry name" value="CBS_pair_IMPDH"/>
    <property type="match status" value="1"/>
</dbReference>
<dbReference type="PROSITE" id="PS51371">
    <property type="entry name" value="CBS"/>
    <property type="match status" value="2"/>
</dbReference>
<dbReference type="UniPathway" id="UPA00601">
    <property type="reaction ID" value="UER00295"/>
</dbReference>
<keyword evidence="10 13" id="KW-0520">NAD</keyword>
<keyword evidence="11 17" id="KW-0129">CBS domain</keyword>
<dbReference type="Proteomes" id="UP000316852">
    <property type="component" value="Unassembled WGS sequence"/>
</dbReference>
<organism evidence="21 22">
    <name type="scientific">Eiseniibacteriota bacterium</name>
    <dbReference type="NCBI Taxonomy" id="2212470"/>
    <lineage>
        <taxon>Bacteria</taxon>
        <taxon>Candidatus Eiseniibacteriota</taxon>
    </lineage>
</organism>
<dbReference type="InterPro" id="IPR015875">
    <property type="entry name" value="IMP_DH/GMP_Rdtase_CS"/>
</dbReference>
<evidence type="ECO:0000256" key="2">
    <source>
        <dbReference type="ARBA" id="ARBA00005502"/>
    </source>
</evidence>
<evidence type="ECO:0000256" key="15">
    <source>
        <dbReference type="PIRSR" id="PIRSR000130-3"/>
    </source>
</evidence>
<proteinExistence type="inferred from homology"/>
<keyword evidence="8 13" id="KW-0630">Potassium</keyword>
<keyword evidence="9 13" id="KW-0560">Oxidoreductase</keyword>
<dbReference type="SMART" id="SM01240">
    <property type="entry name" value="IMPDH"/>
    <property type="match status" value="1"/>
</dbReference>
<keyword evidence="5" id="KW-0677">Repeat</keyword>
<dbReference type="NCBIfam" id="TIGR01302">
    <property type="entry name" value="IMP_dehydrog"/>
    <property type="match status" value="1"/>
</dbReference>
<evidence type="ECO:0000256" key="10">
    <source>
        <dbReference type="ARBA" id="ARBA00023027"/>
    </source>
</evidence>
<dbReference type="EC" id="1.1.1.205" evidence="13 19"/>
<evidence type="ECO:0000256" key="16">
    <source>
        <dbReference type="PIRSR" id="PIRSR000130-4"/>
    </source>
</evidence>
<comment type="catalytic activity">
    <reaction evidence="12 13 19">
        <text>IMP + NAD(+) + H2O = XMP + NADH + H(+)</text>
        <dbReference type="Rhea" id="RHEA:11708"/>
        <dbReference type="ChEBI" id="CHEBI:15377"/>
        <dbReference type="ChEBI" id="CHEBI:15378"/>
        <dbReference type="ChEBI" id="CHEBI:57464"/>
        <dbReference type="ChEBI" id="CHEBI:57540"/>
        <dbReference type="ChEBI" id="CHEBI:57945"/>
        <dbReference type="ChEBI" id="CHEBI:58053"/>
        <dbReference type="EC" id="1.1.1.205"/>
    </reaction>
</comment>
<evidence type="ECO:0000256" key="17">
    <source>
        <dbReference type="PROSITE-ProRule" id="PRU00703"/>
    </source>
</evidence>
<comment type="activity regulation">
    <text evidence="13">Mycophenolic acid (MPA) is a non-competitive inhibitor that prevents formation of the closed enzyme conformation by binding to the same site as the amobile flap. In contrast, mizoribine monophosphate (MZP) is a competitive inhibitor that induces the closed conformation. MPA is a potent inhibitor of mammalian IMPDHs but a poor inhibitor of the bacterial enzymes. MZP is a more potent inhibitor of bacterial IMPDH.</text>
</comment>
<dbReference type="InterPro" id="IPR046342">
    <property type="entry name" value="CBS_dom_sf"/>
</dbReference>
<dbReference type="InterPro" id="IPR005990">
    <property type="entry name" value="IMP_DH"/>
</dbReference>
<evidence type="ECO:0000256" key="18">
    <source>
        <dbReference type="RuleBase" id="RU003927"/>
    </source>
</evidence>
<dbReference type="Pfam" id="PF00571">
    <property type="entry name" value="CBS"/>
    <property type="match status" value="2"/>
</dbReference>
<dbReference type="InterPro" id="IPR001093">
    <property type="entry name" value="IMP_DH_GMPRt"/>
</dbReference>
<dbReference type="GO" id="GO:0046872">
    <property type="term" value="F:metal ion binding"/>
    <property type="evidence" value="ECO:0007669"/>
    <property type="project" value="UniProtKB-UniRule"/>
</dbReference>
<feature type="binding site" evidence="13">
    <location>
        <begin position="356"/>
        <end position="358"/>
    </location>
    <ligand>
        <name>IMP</name>
        <dbReference type="ChEBI" id="CHEBI:58053"/>
    </ligand>
</feature>
<dbReference type="PIRSF" id="PIRSF000130">
    <property type="entry name" value="IMPDH"/>
    <property type="match status" value="1"/>
</dbReference>
<feature type="active site" description="Proton acceptor" evidence="13 14">
    <location>
        <position position="419"/>
    </location>
</feature>
<protein>
    <recommendedName>
        <fullName evidence="13 19">Inosine-5'-monophosphate dehydrogenase</fullName>
        <shortName evidence="13">IMP dehydrogenase</shortName>
        <shortName evidence="13">IMPD</shortName>
        <shortName evidence="13">IMPDH</shortName>
        <ecNumber evidence="13 19">1.1.1.205</ecNumber>
    </recommendedName>
</protein>
<feature type="binding site" evidence="13">
    <location>
        <position position="321"/>
    </location>
    <ligand>
        <name>IMP</name>
        <dbReference type="ChEBI" id="CHEBI:58053"/>
    </ligand>
</feature>
<feature type="binding site" evidence="13">
    <location>
        <position position="488"/>
    </location>
    <ligand>
        <name>K(+)</name>
        <dbReference type="ChEBI" id="CHEBI:29103"/>
        <note>ligand shared between two tetrameric partners</note>
    </ligand>
</feature>
<evidence type="ECO:0000256" key="14">
    <source>
        <dbReference type="PIRSR" id="PIRSR000130-1"/>
    </source>
</evidence>
<evidence type="ECO:0000256" key="8">
    <source>
        <dbReference type="ARBA" id="ARBA00022958"/>
    </source>
</evidence>
<evidence type="ECO:0000256" key="12">
    <source>
        <dbReference type="ARBA" id="ARBA00048028"/>
    </source>
</evidence>
<dbReference type="InterPro" id="IPR000644">
    <property type="entry name" value="CBS_dom"/>
</dbReference>
<dbReference type="EMBL" id="VBOW01000040">
    <property type="protein sequence ID" value="TMQ58152.1"/>
    <property type="molecule type" value="Genomic_DNA"/>
</dbReference>
<sequence>MKTFAAPGAKIQPAVPAGPGARVGSEPALTFDDVLLLPGYSEVHPRDVDTSTLLTRGITLNVPVVSAAMDTVTESALAIAIAQEGGIGIIHKNLPIAEQVEEVDRVKRSESGMIVNPITLPPDVPISRALELMEKFRISGVPITEGKRLVGILTNRDLRFVRGTDLRVKDVMTHENLITAPVGTTLEEAERILHRNRIEKLPVVDESFQLRGLITVKDIQKRIRYPRACKDHLGRLRVGAAIGVGHDALDRVDELVRTGVDVICIDSAHGHSKAVVDSTRAVKAKYPSLQLVVGNVATAEGTRDLIAAGADAVKVGMGPGSACTTRVVAGVGVPQITAVLECATAAAEAGVPIIADGGIKYSGDLVKALAAGAHSVMLGNLLAGTEESPGETILYEGRTYKVYRGMGSLSAMAGGRGDRYFQEGVKDLKKLVAEGIEARVPYKGQVANVIYQLIGGLKAGMGYCGVRSIEEVRTKTRFIRITPAGLRESHPHDLTITKEAPNYEIR</sequence>
<dbReference type="Gene3D" id="3.20.20.70">
    <property type="entry name" value="Aldolase class I"/>
    <property type="match status" value="1"/>
</dbReference>
<dbReference type="InterPro" id="IPR013785">
    <property type="entry name" value="Aldolase_TIM"/>
</dbReference>
<comment type="cofactor">
    <cofactor evidence="1 13">
        <name>K(+)</name>
        <dbReference type="ChEBI" id="CHEBI:29103"/>
    </cofactor>
</comment>
<dbReference type="AlphaFoldDB" id="A0A538T3E2"/>
<keyword evidence="4 13" id="KW-0479">Metal-binding</keyword>
<feature type="binding site" evidence="13">
    <location>
        <begin position="403"/>
        <end position="407"/>
    </location>
    <ligand>
        <name>IMP</name>
        <dbReference type="ChEBI" id="CHEBI:58053"/>
    </ligand>
</feature>
<evidence type="ECO:0000256" key="13">
    <source>
        <dbReference type="HAMAP-Rule" id="MF_01964"/>
    </source>
</evidence>
<dbReference type="SUPFAM" id="SSF54631">
    <property type="entry name" value="CBS-domain pair"/>
    <property type="match status" value="1"/>
</dbReference>
<dbReference type="GO" id="GO:0006183">
    <property type="term" value="P:GTP biosynthetic process"/>
    <property type="evidence" value="ECO:0007669"/>
    <property type="project" value="TreeGrafter"/>
</dbReference>
<evidence type="ECO:0000313" key="21">
    <source>
        <dbReference type="EMBL" id="TMQ58152.1"/>
    </source>
</evidence>
<feature type="binding site" evidence="13 15">
    <location>
        <begin position="316"/>
        <end position="318"/>
    </location>
    <ligand>
        <name>NAD(+)</name>
        <dbReference type="ChEBI" id="CHEBI:57540"/>
    </ligand>
</feature>
<evidence type="ECO:0000256" key="7">
    <source>
        <dbReference type="ARBA" id="ARBA00022755"/>
    </source>
</evidence>
<keyword evidence="6 13" id="KW-0332">GMP biosynthesis</keyword>
<dbReference type="PANTHER" id="PTHR11911:SF111">
    <property type="entry name" value="INOSINE-5'-MONOPHOSPHATE DEHYDROGENASE"/>
    <property type="match status" value="1"/>
</dbReference>
<evidence type="ECO:0000256" key="6">
    <source>
        <dbReference type="ARBA" id="ARBA00022749"/>
    </source>
</evidence>
<feature type="binding site" evidence="13">
    <location>
        <begin position="379"/>
        <end position="380"/>
    </location>
    <ligand>
        <name>IMP</name>
        <dbReference type="ChEBI" id="CHEBI:58053"/>
    </ligand>
</feature>
<keyword evidence="7 13" id="KW-0658">Purine biosynthesis</keyword>
<name>A0A538T3E2_UNCEI</name>
<comment type="pathway">
    <text evidence="13 19">Purine metabolism; XMP biosynthesis via de novo pathway; XMP from IMP: step 1/1.</text>
</comment>
<feature type="binding site" description="in other chain" evidence="13 16">
    <location>
        <position position="323"/>
    </location>
    <ligand>
        <name>K(+)</name>
        <dbReference type="ChEBI" id="CHEBI:29103"/>
        <note>ligand shared between two tetrameric partners</note>
    </ligand>
</feature>
<feature type="binding site" description="in other chain" evidence="13 16">
    <location>
        <position position="320"/>
    </location>
    <ligand>
        <name>K(+)</name>
        <dbReference type="ChEBI" id="CHEBI:29103"/>
        <note>ligand shared between two tetrameric partners</note>
    </ligand>
</feature>
<dbReference type="PROSITE" id="PS00487">
    <property type="entry name" value="IMP_DH_GMP_RED"/>
    <property type="match status" value="1"/>
</dbReference>
<evidence type="ECO:0000256" key="9">
    <source>
        <dbReference type="ARBA" id="ARBA00023002"/>
    </source>
</evidence>
<reference evidence="21 22" key="1">
    <citation type="journal article" date="2019" name="Nat. Microbiol.">
        <title>Mediterranean grassland soil C-N compound turnover is dependent on rainfall and depth, and is mediated by genomically divergent microorganisms.</title>
        <authorList>
            <person name="Diamond S."/>
            <person name="Andeer P.F."/>
            <person name="Li Z."/>
            <person name="Crits-Christoph A."/>
            <person name="Burstein D."/>
            <person name="Anantharaman K."/>
            <person name="Lane K.R."/>
            <person name="Thomas B.C."/>
            <person name="Pan C."/>
            <person name="Northen T.R."/>
            <person name="Banfield J.F."/>
        </authorList>
    </citation>
    <scope>NUCLEOTIDE SEQUENCE [LARGE SCALE GENOMIC DNA]</scope>
    <source>
        <strain evidence="21">WS_6</strain>
    </source>
</reference>
<evidence type="ECO:0000256" key="19">
    <source>
        <dbReference type="RuleBase" id="RU003928"/>
    </source>
</evidence>
<dbReference type="PANTHER" id="PTHR11911">
    <property type="entry name" value="INOSINE-5-MONOPHOSPHATE DEHYDROGENASE RELATED"/>
    <property type="match status" value="1"/>
</dbReference>
<dbReference type="HAMAP" id="MF_01964">
    <property type="entry name" value="IMPDH"/>
    <property type="match status" value="1"/>
</dbReference>
<evidence type="ECO:0000256" key="5">
    <source>
        <dbReference type="ARBA" id="ARBA00022737"/>
    </source>
</evidence>
<comment type="caution">
    <text evidence="21">The sequence shown here is derived from an EMBL/GenBank/DDBJ whole genome shotgun (WGS) entry which is preliminary data.</text>
</comment>
<evidence type="ECO:0000313" key="22">
    <source>
        <dbReference type="Proteomes" id="UP000316852"/>
    </source>
</evidence>
<feature type="binding site" evidence="13">
    <location>
        <position position="266"/>
    </location>
    <ligand>
        <name>NAD(+)</name>
        <dbReference type="ChEBI" id="CHEBI:57540"/>
    </ligand>
</feature>
<feature type="active site" description="Thioimidate intermediate" evidence="13 14">
    <location>
        <position position="323"/>
    </location>
</feature>
<dbReference type="GO" id="GO:0003938">
    <property type="term" value="F:IMP dehydrogenase activity"/>
    <property type="evidence" value="ECO:0007669"/>
    <property type="project" value="UniProtKB-UniRule"/>
</dbReference>
<dbReference type="FunFam" id="3.20.20.70:FF:000003">
    <property type="entry name" value="GMP reductase"/>
    <property type="match status" value="1"/>
</dbReference>
<dbReference type="Pfam" id="PF00478">
    <property type="entry name" value="IMPDH"/>
    <property type="match status" value="1"/>
</dbReference>
<evidence type="ECO:0000259" key="20">
    <source>
        <dbReference type="PROSITE" id="PS51371"/>
    </source>
</evidence>
<accession>A0A538T3E2</accession>
<feature type="binding site" evidence="13">
    <location>
        <position position="434"/>
    </location>
    <ligand>
        <name>IMP</name>
        <dbReference type="ChEBI" id="CHEBI:58053"/>
    </ligand>
</feature>
<feature type="binding site" evidence="13">
    <location>
        <position position="489"/>
    </location>
    <ligand>
        <name>K(+)</name>
        <dbReference type="ChEBI" id="CHEBI:29103"/>
        <note>ligand shared between two tetrameric partners</note>
    </ligand>
</feature>
<comment type="function">
    <text evidence="13">Catalyzes the conversion of inosine 5'-phosphate (IMP) to xanthosine 5'-phosphate (XMP), the first committed and rate-limiting step in the de novo synthesis of guanine nucleotides, and therefore plays an important role in the regulation of cell growth.</text>
</comment>
<evidence type="ECO:0000256" key="1">
    <source>
        <dbReference type="ARBA" id="ARBA00001958"/>
    </source>
</evidence>
<evidence type="ECO:0000256" key="11">
    <source>
        <dbReference type="ARBA" id="ARBA00023122"/>
    </source>
</evidence>
<dbReference type="SUPFAM" id="SSF51412">
    <property type="entry name" value="Inosine monophosphate dehydrogenase (IMPDH)"/>
    <property type="match status" value="1"/>
</dbReference>
<evidence type="ECO:0000256" key="3">
    <source>
        <dbReference type="ARBA" id="ARBA00011881"/>
    </source>
</evidence>
<feature type="binding site" evidence="13">
    <location>
        <position position="490"/>
    </location>
    <ligand>
        <name>K(+)</name>
        <dbReference type="ChEBI" id="CHEBI:29103"/>
        <note>ligand shared between two tetrameric partners</note>
    </ligand>
</feature>
<dbReference type="CDD" id="cd00381">
    <property type="entry name" value="IMPDH"/>
    <property type="match status" value="1"/>
</dbReference>
<comment type="similarity">
    <text evidence="2 13 18">Belongs to the IMPDH/GMPR family.</text>
</comment>
<gene>
    <name evidence="13 21" type="primary">guaB</name>
    <name evidence="21" type="ORF">E6K76_08760</name>
</gene>
<dbReference type="GO" id="GO:0000166">
    <property type="term" value="F:nucleotide binding"/>
    <property type="evidence" value="ECO:0007669"/>
    <property type="project" value="UniProtKB-UniRule"/>
</dbReference>